<evidence type="ECO:0000313" key="3">
    <source>
        <dbReference type="Proteomes" id="UP000010472"/>
    </source>
</evidence>
<dbReference type="EMBL" id="CP003620">
    <property type="protein sequence ID" value="AFZ13963.1"/>
    <property type="molecule type" value="Genomic_DNA"/>
</dbReference>
<gene>
    <name evidence="2" type="ORF">Cri9333_3125</name>
</gene>
<protein>
    <recommendedName>
        <fullName evidence="1">Na+-translocating membrane potential-generating system MpsC domain-containing protein</fullName>
    </recommendedName>
</protein>
<organism evidence="2 3">
    <name type="scientific">Crinalium epipsammum PCC 9333</name>
    <dbReference type="NCBI Taxonomy" id="1173022"/>
    <lineage>
        <taxon>Bacteria</taxon>
        <taxon>Bacillati</taxon>
        <taxon>Cyanobacteriota</taxon>
        <taxon>Cyanophyceae</taxon>
        <taxon>Gomontiellales</taxon>
        <taxon>Gomontiellaceae</taxon>
        <taxon>Crinalium</taxon>
    </lineage>
</organism>
<name>K9W0R8_9CYAN</name>
<feature type="domain" description="Na+-translocating membrane potential-generating system MpsC" evidence="1">
    <location>
        <begin position="12"/>
        <end position="119"/>
    </location>
</feature>
<keyword evidence="3" id="KW-1185">Reference proteome</keyword>
<accession>K9W0R8</accession>
<dbReference type="KEGG" id="cep:Cri9333_3125"/>
<sequence>MPINRSLPTKAREQLEEVLSQRIQALYSQKLEHQPSHVSCELFNEQLAIVIDGCLTQPEKILLNKGHSELAQQVRLDLNKVIQTEMQQVIEDVLGVAVIDLLSDATLETNRTGLIVILASAPQSGIAAKSVTVSSDSIQQR</sequence>
<dbReference type="Proteomes" id="UP000010472">
    <property type="component" value="Chromosome"/>
</dbReference>
<dbReference type="HOGENOM" id="CLU_155107_0_0_3"/>
<dbReference type="InterPro" id="IPR018745">
    <property type="entry name" value="MpsC"/>
</dbReference>
<dbReference type="RefSeq" id="WP_015204071.1">
    <property type="nucleotide sequence ID" value="NC_019753.1"/>
</dbReference>
<proteinExistence type="predicted"/>
<dbReference type="Pfam" id="PF10057">
    <property type="entry name" value="MpsC"/>
    <property type="match status" value="1"/>
</dbReference>
<evidence type="ECO:0000259" key="1">
    <source>
        <dbReference type="Pfam" id="PF10057"/>
    </source>
</evidence>
<evidence type="ECO:0000313" key="2">
    <source>
        <dbReference type="EMBL" id="AFZ13963.1"/>
    </source>
</evidence>
<dbReference type="eggNOG" id="COG5609">
    <property type="taxonomic scope" value="Bacteria"/>
</dbReference>
<reference evidence="2 3" key="1">
    <citation type="submission" date="2012-06" db="EMBL/GenBank/DDBJ databases">
        <title>Finished chromosome of genome of Crinalium epipsammum PCC 9333.</title>
        <authorList>
            <consortium name="US DOE Joint Genome Institute"/>
            <person name="Gugger M."/>
            <person name="Coursin T."/>
            <person name="Rippka R."/>
            <person name="Tandeau De Marsac N."/>
            <person name="Huntemann M."/>
            <person name="Wei C.-L."/>
            <person name="Han J."/>
            <person name="Detter J.C."/>
            <person name="Han C."/>
            <person name="Tapia R."/>
            <person name="Davenport K."/>
            <person name="Daligault H."/>
            <person name="Erkkila T."/>
            <person name="Gu W."/>
            <person name="Munk A.C.C."/>
            <person name="Teshima H."/>
            <person name="Xu Y."/>
            <person name="Chain P."/>
            <person name="Chen A."/>
            <person name="Krypides N."/>
            <person name="Mavromatis K."/>
            <person name="Markowitz V."/>
            <person name="Szeto E."/>
            <person name="Ivanova N."/>
            <person name="Mikhailova N."/>
            <person name="Ovchinnikova G."/>
            <person name="Pagani I."/>
            <person name="Pati A."/>
            <person name="Goodwin L."/>
            <person name="Peters L."/>
            <person name="Pitluck S."/>
            <person name="Woyke T."/>
            <person name="Kerfeld C."/>
        </authorList>
    </citation>
    <scope>NUCLEOTIDE SEQUENCE [LARGE SCALE GENOMIC DNA]</scope>
    <source>
        <strain evidence="2 3">PCC 9333</strain>
    </source>
</reference>
<dbReference type="AlphaFoldDB" id="K9W0R8"/>